<comment type="caution">
    <text evidence="1">The sequence shown here is derived from an EMBL/GenBank/DDBJ whole genome shotgun (WGS) entry which is preliminary data.</text>
</comment>
<accession>A0ABU6Y508</accession>
<organism evidence="1 2">
    <name type="scientific">Stylosanthes scabra</name>
    <dbReference type="NCBI Taxonomy" id="79078"/>
    <lineage>
        <taxon>Eukaryota</taxon>
        <taxon>Viridiplantae</taxon>
        <taxon>Streptophyta</taxon>
        <taxon>Embryophyta</taxon>
        <taxon>Tracheophyta</taxon>
        <taxon>Spermatophyta</taxon>
        <taxon>Magnoliopsida</taxon>
        <taxon>eudicotyledons</taxon>
        <taxon>Gunneridae</taxon>
        <taxon>Pentapetalae</taxon>
        <taxon>rosids</taxon>
        <taxon>fabids</taxon>
        <taxon>Fabales</taxon>
        <taxon>Fabaceae</taxon>
        <taxon>Papilionoideae</taxon>
        <taxon>50 kb inversion clade</taxon>
        <taxon>dalbergioids sensu lato</taxon>
        <taxon>Dalbergieae</taxon>
        <taxon>Pterocarpus clade</taxon>
        <taxon>Stylosanthes</taxon>
    </lineage>
</organism>
<reference evidence="1 2" key="1">
    <citation type="journal article" date="2023" name="Plants (Basel)">
        <title>Bridging the Gap: Combining Genomics and Transcriptomics Approaches to Understand Stylosanthes scabra, an Orphan Legume from the Brazilian Caatinga.</title>
        <authorList>
            <person name="Ferreira-Neto J.R.C."/>
            <person name="da Silva M.D."/>
            <person name="Binneck E."/>
            <person name="de Melo N.F."/>
            <person name="da Silva R.H."/>
            <person name="de Melo A.L.T.M."/>
            <person name="Pandolfi V."/>
            <person name="Bustamante F.O."/>
            <person name="Brasileiro-Vidal A.C."/>
            <person name="Benko-Iseppon A.M."/>
        </authorList>
    </citation>
    <scope>NUCLEOTIDE SEQUENCE [LARGE SCALE GENOMIC DNA]</scope>
    <source>
        <tissue evidence="1">Leaves</tissue>
    </source>
</reference>
<evidence type="ECO:0000313" key="1">
    <source>
        <dbReference type="EMBL" id="MED6203813.1"/>
    </source>
</evidence>
<dbReference type="EMBL" id="JASCZI010241661">
    <property type="protein sequence ID" value="MED6203813.1"/>
    <property type="molecule type" value="Genomic_DNA"/>
</dbReference>
<name>A0ABU6Y508_9FABA</name>
<protein>
    <submittedName>
        <fullName evidence="1">Uncharacterized protein</fullName>
    </submittedName>
</protein>
<evidence type="ECO:0000313" key="2">
    <source>
        <dbReference type="Proteomes" id="UP001341840"/>
    </source>
</evidence>
<keyword evidence="2" id="KW-1185">Reference proteome</keyword>
<gene>
    <name evidence="1" type="ORF">PIB30_003104</name>
</gene>
<sequence length="67" mass="7725">MCAVLWNLYTGFTFQSPQIRGHVHLCGFGYDHLSDSYKIFVMIRKLGPSDITTLDSVADEGIWRRLF</sequence>
<dbReference type="Proteomes" id="UP001341840">
    <property type="component" value="Unassembled WGS sequence"/>
</dbReference>
<proteinExistence type="predicted"/>